<dbReference type="InterPro" id="IPR007763">
    <property type="entry name" value="NDUFA12"/>
</dbReference>
<dbReference type="Proteomes" id="UP000694392">
    <property type="component" value="Unplaced"/>
</dbReference>
<dbReference type="PANTHER" id="PTHR12910:SF2">
    <property type="entry name" value="NADH DEHYDROGENASE [UBIQUINONE] 1 ALPHA SUBCOMPLEX SUBUNIT 12"/>
    <property type="match status" value="1"/>
</dbReference>
<dbReference type="Pfam" id="PF05071">
    <property type="entry name" value="NDUFA12"/>
    <property type="match status" value="1"/>
</dbReference>
<name>A0A8D0GHM7_SPHPU</name>
<comment type="subunit">
    <text evidence="3">Complex I is composed of 45 different subunits.</text>
</comment>
<keyword evidence="3" id="KW-0249">Electron transport</keyword>
<evidence type="ECO:0000256" key="2">
    <source>
        <dbReference type="ARBA" id="ARBA00040285"/>
    </source>
</evidence>
<protein>
    <recommendedName>
        <fullName evidence="2 3">NADH dehydrogenase [ubiquinone] 1 alpha subcomplex subunit 12</fullName>
    </recommendedName>
</protein>
<dbReference type="GO" id="GO:0045271">
    <property type="term" value="C:respiratory chain complex I"/>
    <property type="evidence" value="ECO:0007669"/>
    <property type="project" value="InterPro"/>
</dbReference>
<dbReference type="GO" id="GO:0006979">
    <property type="term" value="P:response to oxidative stress"/>
    <property type="evidence" value="ECO:0007669"/>
    <property type="project" value="TreeGrafter"/>
</dbReference>
<keyword evidence="3" id="KW-0679">Respiratory chain</keyword>
<dbReference type="OMA" id="NKYCADE"/>
<keyword evidence="3" id="KW-0999">Mitochondrion inner membrane</keyword>
<comment type="subcellular location">
    <subcellularLocation>
        <location evidence="3">Mitochondrion inner membrane</location>
        <topology evidence="3">Peripheral membrane protein</topology>
        <orientation evidence="3">Matrix side</orientation>
    </subcellularLocation>
</comment>
<reference evidence="4" key="2">
    <citation type="submission" date="2025-09" db="UniProtKB">
        <authorList>
            <consortium name="Ensembl"/>
        </authorList>
    </citation>
    <scope>IDENTIFICATION</scope>
</reference>
<keyword evidence="5" id="KW-1185">Reference proteome</keyword>
<comment type="similarity">
    <text evidence="1 3">Belongs to the complex I NDUFA12 subunit family.</text>
</comment>
<proteinExistence type="inferred from homology"/>
<evidence type="ECO:0000256" key="1">
    <source>
        <dbReference type="ARBA" id="ARBA00007355"/>
    </source>
</evidence>
<keyword evidence="3" id="KW-0496">Mitochondrion</keyword>
<reference evidence="4" key="1">
    <citation type="submission" date="2025-08" db="UniProtKB">
        <authorList>
            <consortium name="Ensembl"/>
        </authorList>
    </citation>
    <scope>IDENTIFICATION</scope>
</reference>
<keyword evidence="3" id="KW-0472">Membrane</keyword>
<comment type="function">
    <text evidence="3">Accessory subunit of the mitochondrial membrane respiratory chain NADH dehydrogenase (Complex I), that is believed not to be involved in catalysis. Complex I functions in the transfer of electrons from NADH to the respiratory chain. The immediate electron acceptor for the enzyme is believed to be ubiquinone.</text>
</comment>
<evidence type="ECO:0000313" key="4">
    <source>
        <dbReference type="Ensembl" id="ENSSPUP00000008857.1"/>
    </source>
</evidence>
<evidence type="ECO:0000256" key="3">
    <source>
        <dbReference type="RuleBase" id="RU363103"/>
    </source>
</evidence>
<sequence length="71" mass="8180">SAERRALQELGGHGGLHGAMWQLLRVSDLKTGPLVGVDKYGNKYYEDKRHFFGHHRWVKIQEWIPPVTPSK</sequence>
<evidence type="ECO:0000313" key="5">
    <source>
        <dbReference type="Proteomes" id="UP000694392"/>
    </source>
</evidence>
<dbReference type="GeneTree" id="ENSGT00940000180242"/>
<dbReference type="AlphaFoldDB" id="A0A8D0GHM7"/>
<organism evidence="4 5">
    <name type="scientific">Sphenodon punctatus</name>
    <name type="common">Tuatara</name>
    <name type="synonym">Hatteria punctata</name>
    <dbReference type="NCBI Taxonomy" id="8508"/>
    <lineage>
        <taxon>Eukaryota</taxon>
        <taxon>Metazoa</taxon>
        <taxon>Chordata</taxon>
        <taxon>Craniata</taxon>
        <taxon>Vertebrata</taxon>
        <taxon>Euteleostomi</taxon>
        <taxon>Lepidosauria</taxon>
        <taxon>Sphenodontia</taxon>
        <taxon>Sphenodontidae</taxon>
        <taxon>Sphenodon</taxon>
    </lineage>
</organism>
<keyword evidence="3" id="KW-0813">Transport</keyword>
<dbReference type="GO" id="GO:0005743">
    <property type="term" value="C:mitochondrial inner membrane"/>
    <property type="evidence" value="ECO:0007669"/>
    <property type="project" value="UniProtKB-SubCell"/>
</dbReference>
<dbReference type="Ensembl" id="ENSSPUT00000009443.1">
    <property type="protein sequence ID" value="ENSSPUP00000008857.1"/>
    <property type="gene ID" value="ENSSPUG00000006891.1"/>
</dbReference>
<accession>A0A8D0GHM7</accession>
<dbReference type="PANTHER" id="PTHR12910">
    <property type="entry name" value="NADH-UBIQUINONE OXIDOREDUCTASE SUBUNIT B17.2"/>
    <property type="match status" value="1"/>
</dbReference>